<dbReference type="GO" id="GO:0015421">
    <property type="term" value="F:ABC-type oligopeptide transporter activity"/>
    <property type="evidence" value="ECO:0007669"/>
    <property type="project" value="TreeGrafter"/>
</dbReference>
<dbReference type="GO" id="GO:0016887">
    <property type="term" value="F:ATP hydrolysis activity"/>
    <property type="evidence" value="ECO:0007669"/>
    <property type="project" value="InterPro"/>
</dbReference>
<evidence type="ECO:0000313" key="14">
    <source>
        <dbReference type="Proteomes" id="UP001210609"/>
    </source>
</evidence>
<dbReference type="PROSITE" id="PS50893">
    <property type="entry name" value="ABC_TRANSPORTER_2"/>
    <property type="match status" value="1"/>
</dbReference>
<feature type="compositionally biased region" description="Pro residues" evidence="7">
    <location>
        <begin position="1"/>
        <end position="17"/>
    </location>
</feature>
<name>A0A640TBC2_STRNI</name>
<feature type="transmembrane region" description="Helical" evidence="8">
    <location>
        <begin position="293"/>
        <end position="314"/>
    </location>
</feature>
<evidence type="ECO:0000256" key="3">
    <source>
        <dbReference type="ARBA" id="ARBA00022741"/>
    </source>
</evidence>
<keyword evidence="5 8" id="KW-1133">Transmembrane helix</keyword>
<dbReference type="InterPro" id="IPR003593">
    <property type="entry name" value="AAA+_ATPase"/>
</dbReference>
<dbReference type="Proteomes" id="UP001210609">
    <property type="component" value="Chromosome"/>
</dbReference>
<keyword evidence="4 12" id="KW-0067">ATP-binding</keyword>
<feature type="region of interest" description="Disordered" evidence="7">
    <location>
        <begin position="1"/>
        <end position="23"/>
    </location>
</feature>
<dbReference type="SUPFAM" id="SSF90123">
    <property type="entry name" value="ABC transporter transmembrane region"/>
    <property type="match status" value="1"/>
</dbReference>
<feature type="transmembrane region" description="Helical" evidence="8">
    <location>
        <begin position="326"/>
        <end position="348"/>
    </location>
</feature>
<evidence type="ECO:0000313" key="12">
    <source>
        <dbReference type="EMBL" id="WAT94660.1"/>
    </source>
</evidence>
<reference evidence="11 13" key="1">
    <citation type="submission" date="2019-12" db="EMBL/GenBank/DDBJ databases">
        <title>Whole genome shotgun sequence of Streptomyces libani subsp. libani NBRC 13452.</title>
        <authorList>
            <person name="Ichikawa N."/>
            <person name="Kimura A."/>
            <person name="Kitahashi Y."/>
            <person name="Komaki H."/>
            <person name="Tamura T."/>
        </authorList>
    </citation>
    <scope>NUCLEOTIDE SEQUENCE [LARGE SCALE GENOMIC DNA]</scope>
    <source>
        <strain evidence="11 13">NBRC 13452</strain>
    </source>
</reference>
<feature type="transmembrane region" description="Helical" evidence="8">
    <location>
        <begin position="206"/>
        <end position="225"/>
    </location>
</feature>
<evidence type="ECO:0000256" key="5">
    <source>
        <dbReference type="ARBA" id="ARBA00022989"/>
    </source>
</evidence>
<reference evidence="12 14" key="2">
    <citation type="submission" date="2022-12" db="EMBL/GenBank/DDBJ databases">
        <authorList>
            <person name="Ruckert C."/>
            <person name="Busche T."/>
            <person name="Kalinowski J."/>
            <person name="Wittmann C."/>
        </authorList>
    </citation>
    <scope>NUCLEOTIDE SEQUENCE [LARGE SCALE GENOMIC DNA]</scope>
    <source>
        <strain evidence="12 14">DSM 40555</strain>
    </source>
</reference>
<organism evidence="11 13">
    <name type="scientific">Streptomyces nigrescens</name>
    <dbReference type="NCBI Taxonomy" id="1920"/>
    <lineage>
        <taxon>Bacteria</taxon>
        <taxon>Bacillati</taxon>
        <taxon>Actinomycetota</taxon>
        <taxon>Actinomycetes</taxon>
        <taxon>Kitasatosporales</taxon>
        <taxon>Streptomycetaceae</taxon>
        <taxon>Streptomyces</taxon>
    </lineage>
</organism>
<dbReference type="InterPro" id="IPR039421">
    <property type="entry name" value="Type_1_exporter"/>
</dbReference>
<dbReference type="EMBL" id="BLIP01000001">
    <property type="protein sequence ID" value="GFE19781.1"/>
    <property type="molecule type" value="Genomic_DNA"/>
</dbReference>
<dbReference type="InterPro" id="IPR027417">
    <property type="entry name" value="P-loop_NTPase"/>
</dbReference>
<feature type="domain" description="ABC transmembrane type-1" evidence="10">
    <location>
        <begin position="50"/>
        <end position="352"/>
    </location>
</feature>
<evidence type="ECO:0000313" key="11">
    <source>
        <dbReference type="EMBL" id="GFE19781.1"/>
    </source>
</evidence>
<sequence length="653" mass="69151">MKPVPKPAAPGPVPHTPPQSATDGAAPLRLARAACTLVAAAAPVLLTGYAVLTLAAGVLPVATAWLTKLVLDALADGAPLAQVARLTKLVLDALADGAPLAQVARPAMGLAAAGVALVLTGEVAQYLRAQLGREVAVTAQERLYRAVDGFVGLRRLEDPAFLDRLRLAQQSGGASPGQVLDAVLTVAGSVFTVTGFLGSLFVLSPLMTLLVTAASVPVLAAELWLSRLRARMAWDLGPVERREFFYSTLLSRMEAAKEVRLFGTGAFLRGRMVADRRAVNEARRGLDLREARVQTALGLLAALVSGGGLLWAVAAARDGRLSVGDVTIFVAAIGGVQGALASLATAFARTHQALLLFGHYTAVVDAGPDLPVPPEPRTLPALRHGIELKDVWFRYADDHPWVLRGIDLFLPHGTSLALVGLNGAGKSTLIKLICRFYDPTRGAVLWDGVDLRDTDPAELRSRLGAVFQDYMNYDMTATENIALGDISASPDHARVAAAATRAGIAPQLAALPYGYDTLLSRIFFAGTDRDDPETGVVLSGGQWQRLALARAFLRDRRDLMILDEPSSGLDAEAEAEIHSSLKRHRSGRTSLLISHRLGAVREADTIAVLRDGRIAELGSHDALMAAEGAYARLFALQAAGYRDTTAAPNGRQP</sequence>
<evidence type="ECO:0000313" key="13">
    <source>
        <dbReference type="Proteomes" id="UP000429552"/>
    </source>
</evidence>
<dbReference type="Gene3D" id="3.40.50.300">
    <property type="entry name" value="P-loop containing nucleotide triphosphate hydrolases"/>
    <property type="match status" value="1"/>
</dbReference>
<evidence type="ECO:0000256" key="7">
    <source>
        <dbReference type="SAM" id="MobiDB-lite"/>
    </source>
</evidence>
<keyword evidence="2 8" id="KW-0812">Transmembrane</keyword>
<dbReference type="InterPro" id="IPR036640">
    <property type="entry name" value="ABC1_TM_sf"/>
</dbReference>
<evidence type="ECO:0000259" key="10">
    <source>
        <dbReference type="PROSITE" id="PS50929"/>
    </source>
</evidence>
<keyword evidence="3" id="KW-0547">Nucleotide-binding</keyword>
<dbReference type="SMART" id="SM00382">
    <property type="entry name" value="AAA"/>
    <property type="match status" value="1"/>
</dbReference>
<evidence type="ECO:0000256" key="4">
    <source>
        <dbReference type="ARBA" id="ARBA00022840"/>
    </source>
</evidence>
<dbReference type="SUPFAM" id="SSF52540">
    <property type="entry name" value="P-loop containing nucleoside triphosphate hydrolases"/>
    <property type="match status" value="1"/>
</dbReference>
<dbReference type="InterPro" id="IPR011527">
    <property type="entry name" value="ABC1_TM_dom"/>
</dbReference>
<gene>
    <name evidence="11" type="ORF">Sliba_02340</name>
    <name evidence="12" type="ORF">STRLI_000317</name>
</gene>
<feature type="domain" description="ABC transporter" evidence="9">
    <location>
        <begin position="386"/>
        <end position="636"/>
    </location>
</feature>
<evidence type="ECO:0000256" key="8">
    <source>
        <dbReference type="SAM" id="Phobius"/>
    </source>
</evidence>
<dbReference type="Proteomes" id="UP000429552">
    <property type="component" value="Unassembled WGS sequence"/>
</dbReference>
<dbReference type="PANTHER" id="PTHR43394">
    <property type="entry name" value="ATP-DEPENDENT PERMEASE MDL1, MITOCHONDRIAL"/>
    <property type="match status" value="1"/>
</dbReference>
<comment type="subcellular location">
    <subcellularLocation>
        <location evidence="1">Cell membrane</location>
        <topology evidence="1">Multi-pass membrane protein</topology>
    </subcellularLocation>
</comment>
<dbReference type="Pfam" id="PF00005">
    <property type="entry name" value="ABC_tran"/>
    <property type="match status" value="1"/>
</dbReference>
<evidence type="ECO:0000256" key="2">
    <source>
        <dbReference type="ARBA" id="ARBA00022692"/>
    </source>
</evidence>
<dbReference type="AlphaFoldDB" id="A0A640TBC2"/>
<dbReference type="InterPro" id="IPR017871">
    <property type="entry name" value="ABC_transporter-like_CS"/>
</dbReference>
<accession>A0A640TBC2</accession>
<evidence type="ECO:0000256" key="6">
    <source>
        <dbReference type="ARBA" id="ARBA00023136"/>
    </source>
</evidence>
<evidence type="ECO:0000259" key="9">
    <source>
        <dbReference type="PROSITE" id="PS50893"/>
    </source>
</evidence>
<dbReference type="RefSeq" id="WP_159483728.1">
    <property type="nucleotide sequence ID" value="NZ_BLIP01000001.1"/>
</dbReference>
<dbReference type="PROSITE" id="PS50929">
    <property type="entry name" value="ABC_TM1F"/>
    <property type="match status" value="1"/>
</dbReference>
<dbReference type="PROSITE" id="PS00211">
    <property type="entry name" value="ABC_TRANSPORTER_1"/>
    <property type="match status" value="1"/>
</dbReference>
<dbReference type="EMBL" id="CP114202">
    <property type="protein sequence ID" value="WAT94660.1"/>
    <property type="molecule type" value="Genomic_DNA"/>
</dbReference>
<dbReference type="GO" id="GO:0005886">
    <property type="term" value="C:plasma membrane"/>
    <property type="evidence" value="ECO:0007669"/>
    <property type="project" value="UniProtKB-SubCell"/>
</dbReference>
<dbReference type="GO" id="GO:0005524">
    <property type="term" value="F:ATP binding"/>
    <property type="evidence" value="ECO:0007669"/>
    <property type="project" value="UniProtKB-KW"/>
</dbReference>
<dbReference type="PANTHER" id="PTHR43394:SF1">
    <property type="entry name" value="ATP-BINDING CASSETTE SUB-FAMILY B MEMBER 10, MITOCHONDRIAL"/>
    <property type="match status" value="1"/>
</dbReference>
<proteinExistence type="predicted"/>
<dbReference type="InterPro" id="IPR003439">
    <property type="entry name" value="ABC_transporter-like_ATP-bd"/>
</dbReference>
<evidence type="ECO:0000256" key="1">
    <source>
        <dbReference type="ARBA" id="ARBA00004651"/>
    </source>
</evidence>
<keyword evidence="14" id="KW-1185">Reference proteome</keyword>
<feature type="transmembrane region" description="Helical" evidence="8">
    <location>
        <begin position="37"/>
        <end position="59"/>
    </location>
</feature>
<protein>
    <submittedName>
        <fullName evidence="12">ABC transporter ATP-binding protein/permease</fullName>
    </submittedName>
    <submittedName>
        <fullName evidence="11">Multidrug ABC transporter permease</fullName>
    </submittedName>
</protein>
<dbReference type="Gene3D" id="1.20.1560.10">
    <property type="entry name" value="ABC transporter type 1, transmembrane domain"/>
    <property type="match status" value="1"/>
</dbReference>
<keyword evidence="6 8" id="KW-0472">Membrane</keyword>